<dbReference type="PANTHER" id="PTHR43649">
    <property type="entry name" value="ARABINOSE-BINDING PROTEIN-RELATED"/>
    <property type="match status" value="1"/>
</dbReference>
<accession>A0A9D1KNG9</accession>
<proteinExistence type="predicted"/>
<keyword evidence="2 6" id="KW-0732">Signal</keyword>
<dbReference type="SUPFAM" id="SSF53850">
    <property type="entry name" value="Periplasmic binding protein-like II"/>
    <property type="match status" value="1"/>
</dbReference>
<evidence type="ECO:0000256" key="5">
    <source>
        <dbReference type="ARBA" id="ARBA00023288"/>
    </source>
</evidence>
<sequence length="524" mass="59666">MKRKLISFALAAMMIGSISGCSDNKTASTEVDLSGPAEENTMPISDEPITIKYWTPLYGNIKSYNDNEMFKKMEEVTGIHIEFVSPPKGQENEQYGVMLASDDLPDIIDRQIGDLYPGGIERGVEEGFFLDLSGYIDKYAPNIKKLMDEDEYYRNVMTFENGKIGAVREIMTEPELPWQGPIIRQDLLDKIGADVPRTPDELYEVLKKFKNELNIKYPMVLDTSANHIPSAGFASGWNVGTDMYWGEDEKYHYGPYDEEYTDMLLDLQKWYKEGLIDPEFATRDEKDIEAAITNGEVGFFCNQAAKIPYYTATAQSINPDIEFTTIPYLVPERGDTTSFVLNNSRVKGSAAAICATTKYPVECMKLLDFMYSEQGSEMCNFGIEGLTYEKDENGNCYYTDFYTNNPDGIDKTDMTYLYARNDGAYLKKTFRGQTDEEKATNVQNTWLIDVVRPDPAPDCKFTDEQDMTTYWQDINTYVPQYVTKTIMGMDDADSRETFVSRMQNYGMETIIEYFNTAAQAALNR</sequence>
<dbReference type="Pfam" id="PF01547">
    <property type="entry name" value="SBP_bac_1"/>
    <property type="match status" value="1"/>
</dbReference>
<dbReference type="PANTHER" id="PTHR43649:SF33">
    <property type="entry name" value="POLYGALACTURONAN_RHAMNOGALACTURONAN-BINDING PROTEIN YTCQ"/>
    <property type="match status" value="1"/>
</dbReference>
<keyword evidence="1" id="KW-1003">Cell membrane</keyword>
<evidence type="ECO:0000313" key="8">
    <source>
        <dbReference type="Proteomes" id="UP000824165"/>
    </source>
</evidence>
<organism evidence="7 8">
    <name type="scientific">Candidatus Ornithomonoglobus intestinigallinarum</name>
    <dbReference type="NCBI Taxonomy" id="2840894"/>
    <lineage>
        <taxon>Bacteria</taxon>
        <taxon>Bacillati</taxon>
        <taxon>Bacillota</taxon>
        <taxon>Clostridia</taxon>
        <taxon>Candidatus Ornithomonoglobus</taxon>
    </lineage>
</organism>
<keyword evidence="4" id="KW-0564">Palmitate</keyword>
<dbReference type="InterPro" id="IPR006059">
    <property type="entry name" value="SBP"/>
</dbReference>
<evidence type="ECO:0000256" key="1">
    <source>
        <dbReference type="ARBA" id="ARBA00022475"/>
    </source>
</evidence>
<evidence type="ECO:0000256" key="2">
    <source>
        <dbReference type="ARBA" id="ARBA00022729"/>
    </source>
</evidence>
<evidence type="ECO:0000256" key="4">
    <source>
        <dbReference type="ARBA" id="ARBA00023139"/>
    </source>
</evidence>
<evidence type="ECO:0000256" key="3">
    <source>
        <dbReference type="ARBA" id="ARBA00023136"/>
    </source>
</evidence>
<feature type="signal peptide" evidence="6">
    <location>
        <begin position="1"/>
        <end position="22"/>
    </location>
</feature>
<reference evidence="7" key="2">
    <citation type="journal article" date="2021" name="PeerJ">
        <title>Extensive microbial diversity within the chicken gut microbiome revealed by metagenomics and culture.</title>
        <authorList>
            <person name="Gilroy R."/>
            <person name="Ravi A."/>
            <person name="Getino M."/>
            <person name="Pursley I."/>
            <person name="Horton D.L."/>
            <person name="Alikhan N.F."/>
            <person name="Baker D."/>
            <person name="Gharbi K."/>
            <person name="Hall N."/>
            <person name="Watson M."/>
            <person name="Adriaenssens E.M."/>
            <person name="Foster-Nyarko E."/>
            <person name="Jarju S."/>
            <person name="Secka A."/>
            <person name="Antonio M."/>
            <person name="Oren A."/>
            <person name="Chaudhuri R.R."/>
            <person name="La Ragione R."/>
            <person name="Hildebrand F."/>
            <person name="Pallen M.J."/>
        </authorList>
    </citation>
    <scope>NUCLEOTIDE SEQUENCE</scope>
    <source>
        <strain evidence="7">CHK181-108</strain>
    </source>
</reference>
<gene>
    <name evidence="7" type="ORF">IAA60_01275</name>
</gene>
<protein>
    <submittedName>
        <fullName evidence="7">Extracellular solute-binding protein</fullName>
    </submittedName>
</protein>
<keyword evidence="3" id="KW-0472">Membrane</keyword>
<dbReference type="EMBL" id="DVLU01000009">
    <property type="protein sequence ID" value="HIT84513.1"/>
    <property type="molecule type" value="Genomic_DNA"/>
</dbReference>
<feature type="chain" id="PRO_5038693435" evidence="6">
    <location>
        <begin position="23"/>
        <end position="524"/>
    </location>
</feature>
<reference evidence="7" key="1">
    <citation type="submission" date="2020-10" db="EMBL/GenBank/DDBJ databases">
        <authorList>
            <person name="Gilroy R."/>
        </authorList>
    </citation>
    <scope>NUCLEOTIDE SEQUENCE</scope>
    <source>
        <strain evidence="7">CHK181-108</strain>
    </source>
</reference>
<dbReference type="AlphaFoldDB" id="A0A9D1KNG9"/>
<evidence type="ECO:0000256" key="6">
    <source>
        <dbReference type="SAM" id="SignalP"/>
    </source>
</evidence>
<dbReference type="Proteomes" id="UP000824165">
    <property type="component" value="Unassembled WGS sequence"/>
</dbReference>
<dbReference type="PROSITE" id="PS51257">
    <property type="entry name" value="PROKAR_LIPOPROTEIN"/>
    <property type="match status" value="1"/>
</dbReference>
<evidence type="ECO:0000313" key="7">
    <source>
        <dbReference type="EMBL" id="HIT84513.1"/>
    </source>
</evidence>
<keyword evidence="5" id="KW-0449">Lipoprotein</keyword>
<dbReference type="Gene3D" id="3.40.190.10">
    <property type="entry name" value="Periplasmic binding protein-like II"/>
    <property type="match status" value="2"/>
</dbReference>
<comment type="caution">
    <text evidence="7">The sequence shown here is derived from an EMBL/GenBank/DDBJ whole genome shotgun (WGS) entry which is preliminary data.</text>
</comment>
<name>A0A9D1KNG9_9FIRM</name>
<dbReference type="InterPro" id="IPR050490">
    <property type="entry name" value="Bact_solute-bd_prot1"/>
</dbReference>